<keyword evidence="2" id="KW-0732">Signal</keyword>
<protein>
    <recommendedName>
        <fullName evidence="5">Lipoprotein</fullName>
    </recommendedName>
</protein>
<sequence>MRSWQSLAVATVMLVGFCVAGCGDRSGNQALPKNSSPEKNAASAPDPAPEDMPAAGEDEQGVVRAAGTIWVVEPRGSRQCEGGGLSVEQSRGKLVGNGVKVIESRCGVRADRMYPSVCGGPTGDILLHRIPSDLLDAALELGFDPVSNIPYRFSSCTQAGGEQGQGGVGSGS</sequence>
<feature type="compositionally biased region" description="Low complexity" evidence="1">
    <location>
        <begin position="41"/>
        <end position="55"/>
    </location>
</feature>
<reference evidence="3 4" key="1">
    <citation type="submission" date="2023-02" db="EMBL/GenBank/DDBJ databases">
        <title>Description and genomic characterization of Microbulbifer bruguierae sp. nov., isolated from the sediment of mangrove plant Bruguiera sexangula.</title>
        <authorList>
            <person name="Long M."/>
        </authorList>
    </citation>
    <scope>NUCLEOTIDE SEQUENCE [LARGE SCALE GENOMIC DNA]</scope>
    <source>
        <strain evidence="3 4">H12</strain>
    </source>
</reference>
<evidence type="ECO:0000313" key="4">
    <source>
        <dbReference type="Proteomes" id="UP001236500"/>
    </source>
</evidence>
<dbReference type="Proteomes" id="UP001236500">
    <property type="component" value="Chromosome"/>
</dbReference>
<feature type="signal peptide" evidence="2">
    <location>
        <begin position="1"/>
        <end position="20"/>
    </location>
</feature>
<dbReference type="RefSeq" id="WP_280320433.1">
    <property type="nucleotide sequence ID" value="NZ_CP118605.1"/>
</dbReference>
<feature type="compositionally biased region" description="Polar residues" evidence="1">
    <location>
        <begin position="29"/>
        <end position="38"/>
    </location>
</feature>
<evidence type="ECO:0008006" key="5">
    <source>
        <dbReference type="Google" id="ProtNLM"/>
    </source>
</evidence>
<feature type="chain" id="PRO_5045426767" description="Lipoprotein" evidence="2">
    <location>
        <begin position="21"/>
        <end position="172"/>
    </location>
</feature>
<organism evidence="3 4">
    <name type="scientific">Microbulbifer bruguierae</name>
    <dbReference type="NCBI Taxonomy" id="3029061"/>
    <lineage>
        <taxon>Bacteria</taxon>
        <taxon>Pseudomonadati</taxon>
        <taxon>Pseudomonadota</taxon>
        <taxon>Gammaproteobacteria</taxon>
        <taxon>Cellvibrionales</taxon>
        <taxon>Microbulbiferaceae</taxon>
        <taxon>Microbulbifer</taxon>
    </lineage>
</organism>
<proteinExistence type="predicted"/>
<evidence type="ECO:0000256" key="2">
    <source>
        <dbReference type="SAM" id="SignalP"/>
    </source>
</evidence>
<dbReference type="EMBL" id="CP118605">
    <property type="protein sequence ID" value="WGL16609.1"/>
    <property type="molecule type" value="Genomic_DNA"/>
</dbReference>
<accession>A0ABY8NDU3</accession>
<evidence type="ECO:0000313" key="3">
    <source>
        <dbReference type="EMBL" id="WGL16609.1"/>
    </source>
</evidence>
<feature type="region of interest" description="Disordered" evidence="1">
    <location>
        <begin position="29"/>
        <end position="55"/>
    </location>
</feature>
<name>A0ABY8NDU3_9GAMM</name>
<gene>
    <name evidence="3" type="ORF">PVT68_17845</name>
</gene>
<evidence type="ECO:0000256" key="1">
    <source>
        <dbReference type="SAM" id="MobiDB-lite"/>
    </source>
</evidence>
<keyword evidence="4" id="KW-1185">Reference proteome</keyword>